<keyword evidence="3 4" id="KW-0732">Signal</keyword>
<dbReference type="RefSeq" id="WP_170169345.1">
    <property type="nucleotide sequence ID" value="NZ_RKHQ01000001.1"/>
</dbReference>
<evidence type="ECO:0000256" key="2">
    <source>
        <dbReference type="ARBA" id="ARBA00007639"/>
    </source>
</evidence>
<evidence type="ECO:0000259" key="5">
    <source>
        <dbReference type="Pfam" id="PF13407"/>
    </source>
</evidence>
<dbReference type="PANTHER" id="PTHR46847:SF1">
    <property type="entry name" value="D-ALLOSE-BINDING PERIPLASMIC PROTEIN-RELATED"/>
    <property type="match status" value="1"/>
</dbReference>
<evidence type="ECO:0000256" key="4">
    <source>
        <dbReference type="SAM" id="SignalP"/>
    </source>
</evidence>
<dbReference type="GO" id="GO:0030313">
    <property type="term" value="C:cell envelope"/>
    <property type="evidence" value="ECO:0007669"/>
    <property type="project" value="UniProtKB-SubCell"/>
</dbReference>
<evidence type="ECO:0000313" key="7">
    <source>
        <dbReference type="Proteomes" id="UP000275356"/>
    </source>
</evidence>
<dbReference type="InterPro" id="IPR025997">
    <property type="entry name" value="SBP_2_dom"/>
</dbReference>
<evidence type="ECO:0000256" key="3">
    <source>
        <dbReference type="ARBA" id="ARBA00022729"/>
    </source>
</evidence>
<dbReference type="AlphaFoldDB" id="A0A3N2D8V9"/>
<proteinExistence type="inferred from homology"/>
<comment type="subcellular location">
    <subcellularLocation>
        <location evidence="1">Cell envelope</location>
    </subcellularLocation>
</comment>
<sequence length="334" mass="33934">MKKLLSLATVGACALLLAACGGGTTGGGTDATTDGQTSTDAPAEGGVIGVIPKSTLYDYWTSVQIGAENAAKENGYTIAFQGTATDTDSEGQVKIVEDFITRGVEAIVISPVDPDALVPALERADAAGIPVVIIDGQLNSDVPRSTVSTDNVAAGALAAQNMAELIGEPGEVAVVNEVAGSVQGMAREEGFTSQIEKDGYSLLNTFFSEGDRNKALNITQDIFSSHPGIKGIFATNEGTTVGVSLGVSGADKAGEVVVVGFDSSDDILQAIRDGVVSGTVTQDPAGIGFAGVTNAIKAIRGESVDAVVDVPAAFVDATNIDDKDVQQVLKPART</sequence>
<evidence type="ECO:0000313" key="6">
    <source>
        <dbReference type="EMBL" id="ROR96223.1"/>
    </source>
</evidence>
<dbReference type="GO" id="GO:0030246">
    <property type="term" value="F:carbohydrate binding"/>
    <property type="evidence" value="ECO:0007669"/>
    <property type="project" value="UniProtKB-ARBA"/>
</dbReference>
<gene>
    <name evidence="6" type="ORF">EDD28_0802</name>
</gene>
<feature type="chain" id="PRO_5038830023" evidence="4">
    <location>
        <begin position="19"/>
        <end position="334"/>
    </location>
</feature>
<protein>
    <submittedName>
        <fullName evidence="6">Monosaccharide ABC transporter substrate-binding protein (CUT2 family)</fullName>
    </submittedName>
</protein>
<dbReference type="InterPro" id="IPR028082">
    <property type="entry name" value="Peripla_BP_I"/>
</dbReference>
<reference evidence="6 7" key="1">
    <citation type="submission" date="2018-11" db="EMBL/GenBank/DDBJ databases">
        <title>Sequencing the genomes of 1000 actinobacteria strains.</title>
        <authorList>
            <person name="Klenk H.-P."/>
        </authorList>
    </citation>
    <scope>NUCLEOTIDE SEQUENCE [LARGE SCALE GENOMIC DNA]</scope>
    <source>
        <strain evidence="6 7">DSM 13521</strain>
    </source>
</reference>
<dbReference type="SUPFAM" id="SSF53822">
    <property type="entry name" value="Periplasmic binding protein-like I"/>
    <property type="match status" value="1"/>
</dbReference>
<name>A0A3N2D8V9_9MICO</name>
<dbReference type="PROSITE" id="PS51257">
    <property type="entry name" value="PROKAR_LIPOPROTEIN"/>
    <property type="match status" value="1"/>
</dbReference>
<dbReference type="Gene3D" id="3.40.50.2300">
    <property type="match status" value="2"/>
</dbReference>
<accession>A0A3N2D8V9</accession>
<dbReference type="Proteomes" id="UP000275356">
    <property type="component" value="Unassembled WGS sequence"/>
</dbReference>
<evidence type="ECO:0000256" key="1">
    <source>
        <dbReference type="ARBA" id="ARBA00004196"/>
    </source>
</evidence>
<dbReference type="PANTHER" id="PTHR46847">
    <property type="entry name" value="D-ALLOSE-BINDING PERIPLASMIC PROTEIN-RELATED"/>
    <property type="match status" value="1"/>
</dbReference>
<comment type="similarity">
    <text evidence="2">Belongs to the bacterial solute-binding protein 2 family.</text>
</comment>
<dbReference type="EMBL" id="RKHQ01000001">
    <property type="protein sequence ID" value="ROR96223.1"/>
    <property type="molecule type" value="Genomic_DNA"/>
</dbReference>
<keyword evidence="7" id="KW-1185">Reference proteome</keyword>
<feature type="domain" description="Periplasmic binding protein" evidence="5">
    <location>
        <begin position="48"/>
        <end position="302"/>
    </location>
</feature>
<comment type="caution">
    <text evidence="6">The sequence shown here is derived from an EMBL/GenBank/DDBJ whole genome shotgun (WGS) entry which is preliminary data.</text>
</comment>
<dbReference type="Pfam" id="PF13407">
    <property type="entry name" value="Peripla_BP_4"/>
    <property type="match status" value="1"/>
</dbReference>
<organism evidence="6 7">
    <name type="scientific">Salana multivorans</name>
    <dbReference type="NCBI Taxonomy" id="120377"/>
    <lineage>
        <taxon>Bacteria</taxon>
        <taxon>Bacillati</taxon>
        <taxon>Actinomycetota</taxon>
        <taxon>Actinomycetes</taxon>
        <taxon>Micrococcales</taxon>
        <taxon>Beutenbergiaceae</taxon>
        <taxon>Salana</taxon>
    </lineage>
</organism>
<feature type="signal peptide" evidence="4">
    <location>
        <begin position="1"/>
        <end position="18"/>
    </location>
</feature>